<keyword evidence="14" id="KW-1185">Reference proteome</keyword>
<dbReference type="InterPro" id="IPR045861">
    <property type="entry name" value="CorA_cytoplasmic_dom"/>
</dbReference>
<dbReference type="GO" id="GO:0005886">
    <property type="term" value="C:plasma membrane"/>
    <property type="evidence" value="ECO:0007669"/>
    <property type="project" value="UniProtKB-SubCell"/>
</dbReference>
<keyword evidence="8 12" id="KW-0406">Ion transport</keyword>
<dbReference type="FunFam" id="1.20.58.340:FF:000004">
    <property type="entry name" value="Magnesium transport protein CorA"/>
    <property type="match status" value="1"/>
</dbReference>
<dbReference type="SUPFAM" id="SSF144083">
    <property type="entry name" value="Magnesium transport protein CorA, transmembrane region"/>
    <property type="match status" value="1"/>
</dbReference>
<reference evidence="13" key="2">
    <citation type="submission" date="2020-09" db="EMBL/GenBank/DDBJ databases">
        <authorList>
            <person name="Sun Q."/>
            <person name="Zhou Y."/>
        </authorList>
    </citation>
    <scope>NUCLEOTIDE SEQUENCE</scope>
    <source>
        <strain evidence="13">CGMCC 1.15179</strain>
    </source>
</reference>
<dbReference type="CDD" id="cd12831">
    <property type="entry name" value="TmCorA-like_u2"/>
    <property type="match status" value="1"/>
</dbReference>
<evidence type="ECO:0000256" key="9">
    <source>
        <dbReference type="ARBA" id="ARBA00023136"/>
    </source>
</evidence>
<dbReference type="GO" id="GO:0015087">
    <property type="term" value="F:cobalt ion transmembrane transporter activity"/>
    <property type="evidence" value="ECO:0007669"/>
    <property type="project" value="UniProtKB-UniRule"/>
</dbReference>
<proteinExistence type="inferred from homology"/>
<dbReference type="Proteomes" id="UP000625210">
    <property type="component" value="Unassembled WGS sequence"/>
</dbReference>
<comment type="similarity">
    <text evidence="2 12">Belongs to the CorA metal ion transporter (MIT) (TC 1.A.35) family.</text>
</comment>
<feature type="transmembrane region" description="Helical" evidence="12">
    <location>
        <begin position="288"/>
        <end position="308"/>
    </location>
</feature>
<evidence type="ECO:0000313" key="13">
    <source>
        <dbReference type="EMBL" id="GGE04148.1"/>
    </source>
</evidence>
<dbReference type="InterPro" id="IPR045863">
    <property type="entry name" value="CorA_TM1_TM2"/>
</dbReference>
<evidence type="ECO:0000256" key="10">
    <source>
        <dbReference type="ARBA" id="ARBA00034269"/>
    </source>
</evidence>
<dbReference type="PANTHER" id="PTHR46494:SF1">
    <property type="entry name" value="CORA FAMILY METAL ION TRANSPORTER (EUROFUNG)"/>
    <property type="match status" value="1"/>
</dbReference>
<sequence length="317" mass="37286">MIRMLAVDQQGQIREGGPLEQLDLSDYRWYWVDFNQPTKEEAPLLETYFHFHPLAIEDCLNFLQRPKLDHYTDYAFLVLHALDHRLQPKEVNLFVGDRFVVSFHKSEVRELDQAFERLAQDPRAADGDANRVAHHIIDQLVDGYFPLVSDLEDQLSQIDDLPPGTSSPNLMNHLFQLRGQLLKLHHTVISMRDLSYRILQSERFNQNKENKAYYKDIYDHLEKLAHILQMNREITADIRDSYLSVNSYRMNAIMMTLTMITTIFMPLSLIAGIYGMNFQYMPELHWRYGYFAVLGIMAFIGTAMFAWFKHKGWFDGR</sequence>
<dbReference type="NCBIfam" id="TIGR00383">
    <property type="entry name" value="corA"/>
    <property type="match status" value="1"/>
</dbReference>
<evidence type="ECO:0000256" key="1">
    <source>
        <dbReference type="ARBA" id="ARBA00004651"/>
    </source>
</evidence>
<keyword evidence="4 12" id="KW-1003">Cell membrane</keyword>
<keyword evidence="9 12" id="KW-0472">Membrane</keyword>
<dbReference type="PANTHER" id="PTHR46494">
    <property type="entry name" value="CORA FAMILY METAL ION TRANSPORTER (EUROFUNG)"/>
    <property type="match status" value="1"/>
</dbReference>
<evidence type="ECO:0000313" key="14">
    <source>
        <dbReference type="Proteomes" id="UP000625210"/>
    </source>
</evidence>
<evidence type="ECO:0000256" key="4">
    <source>
        <dbReference type="ARBA" id="ARBA00022475"/>
    </source>
</evidence>
<comment type="function">
    <text evidence="11">Mediates influx of magnesium ions. Alternates between open and closed states. Activated by low cytoplasmic Mg(2+) levels. Inactive when cytoplasmic Mg(2+) levels are high.</text>
</comment>
<evidence type="ECO:0000256" key="8">
    <source>
        <dbReference type="ARBA" id="ARBA00023065"/>
    </source>
</evidence>
<gene>
    <name evidence="13" type="primary">yfjQ</name>
    <name evidence="12" type="synonym">corA</name>
    <name evidence="13" type="ORF">GCM10011571_01370</name>
</gene>
<evidence type="ECO:0000256" key="3">
    <source>
        <dbReference type="ARBA" id="ARBA00022448"/>
    </source>
</evidence>
<dbReference type="InterPro" id="IPR002523">
    <property type="entry name" value="MgTranspt_CorA/ZnTranspt_ZntB"/>
</dbReference>
<comment type="subcellular location">
    <subcellularLocation>
        <location evidence="1">Cell membrane</location>
        <topology evidence="1">Multi-pass membrane protein</topology>
    </subcellularLocation>
    <subcellularLocation>
        <location evidence="12">Membrane</location>
        <topology evidence="12">Multi-pass membrane protein</topology>
    </subcellularLocation>
</comment>
<feature type="transmembrane region" description="Helical" evidence="12">
    <location>
        <begin position="252"/>
        <end position="276"/>
    </location>
</feature>
<comment type="caution">
    <text evidence="13">The sequence shown here is derived from an EMBL/GenBank/DDBJ whole genome shotgun (WGS) entry which is preliminary data.</text>
</comment>
<dbReference type="Pfam" id="PF01544">
    <property type="entry name" value="CorA"/>
    <property type="match status" value="1"/>
</dbReference>
<dbReference type="EMBL" id="BMHQ01000001">
    <property type="protein sequence ID" value="GGE04148.1"/>
    <property type="molecule type" value="Genomic_DNA"/>
</dbReference>
<comment type="catalytic activity">
    <reaction evidence="10">
        <text>Mg(2+)(in) = Mg(2+)(out)</text>
        <dbReference type="Rhea" id="RHEA:29827"/>
        <dbReference type="ChEBI" id="CHEBI:18420"/>
    </reaction>
</comment>
<keyword evidence="3 12" id="KW-0813">Transport</keyword>
<dbReference type="Gene3D" id="1.20.58.340">
    <property type="entry name" value="Magnesium transport protein CorA, transmembrane region"/>
    <property type="match status" value="2"/>
</dbReference>
<evidence type="ECO:0000256" key="6">
    <source>
        <dbReference type="ARBA" id="ARBA00022842"/>
    </source>
</evidence>
<reference evidence="13" key="1">
    <citation type="journal article" date="2014" name="Int. J. Syst. Evol. Microbiol.">
        <title>Complete genome sequence of Corynebacterium casei LMG S-19264T (=DSM 44701T), isolated from a smear-ripened cheese.</title>
        <authorList>
            <consortium name="US DOE Joint Genome Institute (JGI-PGF)"/>
            <person name="Walter F."/>
            <person name="Albersmeier A."/>
            <person name="Kalinowski J."/>
            <person name="Ruckert C."/>
        </authorList>
    </citation>
    <scope>NUCLEOTIDE SEQUENCE</scope>
    <source>
        <strain evidence="13">CGMCC 1.15179</strain>
    </source>
</reference>
<dbReference type="SUPFAM" id="SSF143865">
    <property type="entry name" value="CorA soluble domain-like"/>
    <property type="match status" value="1"/>
</dbReference>
<keyword evidence="5 12" id="KW-0812">Transmembrane</keyword>
<evidence type="ECO:0000256" key="7">
    <source>
        <dbReference type="ARBA" id="ARBA00022989"/>
    </source>
</evidence>
<keyword evidence="7 12" id="KW-1133">Transmembrane helix</keyword>
<accession>A0A8J2YCR9</accession>
<name>A0A8J2YCR9_9BACL</name>
<keyword evidence="6 12" id="KW-0460">Magnesium</keyword>
<dbReference type="GO" id="GO:0050897">
    <property type="term" value="F:cobalt ion binding"/>
    <property type="evidence" value="ECO:0007669"/>
    <property type="project" value="TreeGrafter"/>
</dbReference>
<dbReference type="Gene3D" id="3.30.460.20">
    <property type="entry name" value="CorA soluble domain-like"/>
    <property type="match status" value="1"/>
</dbReference>
<evidence type="ECO:0000256" key="2">
    <source>
        <dbReference type="ARBA" id="ARBA00009765"/>
    </source>
</evidence>
<evidence type="ECO:0000256" key="11">
    <source>
        <dbReference type="ARBA" id="ARBA00045497"/>
    </source>
</evidence>
<evidence type="ECO:0000256" key="5">
    <source>
        <dbReference type="ARBA" id="ARBA00022692"/>
    </source>
</evidence>
<evidence type="ECO:0000256" key="12">
    <source>
        <dbReference type="RuleBase" id="RU362010"/>
    </source>
</evidence>
<dbReference type="GO" id="GO:0015095">
    <property type="term" value="F:magnesium ion transmembrane transporter activity"/>
    <property type="evidence" value="ECO:0007669"/>
    <property type="project" value="UniProtKB-UniRule"/>
</dbReference>
<dbReference type="AlphaFoldDB" id="A0A8J2YCR9"/>
<dbReference type="GO" id="GO:0000287">
    <property type="term" value="F:magnesium ion binding"/>
    <property type="evidence" value="ECO:0007669"/>
    <property type="project" value="TreeGrafter"/>
</dbReference>
<protein>
    <recommendedName>
        <fullName evidence="12">Magnesium transport protein CorA</fullName>
    </recommendedName>
</protein>
<dbReference type="RefSeq" id="WP_188646006.1">
    <property type="nucleotide sequence ID" value="NZ_BMHQ01000001.1"/>
</dbReference>
<dbReference type="InterPro" id="IPR004488">
    <property type="entry name" value="Mg/Co-transport_prot_CorA"/>
</dbReference>
<organism evidence="13 14">
    <name type="scientific">Marinithermofilum abyssi</name>
    <dbReference type="NCBI Taxonomy" id="1571185"/>
    <lineage>
        <taxon>Bacteria</taxon>
        <taxon>Bacillati</taxon>
        <taxon>Bacillota</taxon>
        <taxon>Bacilli</taxon>
        <taxon>Bacillales</taxon>
        <taxon>Thermoactinomycetaceae</taxon>
        <taxon>Marinithermofilum</taxon>
    </lineage>
</organism>